<dbReference type="PANTHER" id="PTHR37029">
    <property type="entry name" value="SSR1768 PROTEIN"/>
    <property type="match status" value="1"/>
</dbReference>
<dbReference type="EMBL" id="BA000048">
    <property type="protein sequence ID" value="BAJ51036.1"/>
    <property type="molecule type" value="Genomic_DNA"/>
</dbReference>
<evidence type="ECO:0008006" key="5">
    <source>
        <dbReference type="Google" id="ProtNLM"/>
    </source>
</evidence>
<dbReference type="PANTHER" id="PTHR37029:SF1">
    <property type="entry name" value="SSR1768 PROTEIN"/>
    <property type="match status" value="1"/>
</dbReference>
<proteinExistence type="predicted"/>
<dbReference type="AlphaFoldDB" id="E6N3G2"/>
<dbReference type="Proteomes" id="UP000008120">
    <property type="component" value="Chromosome"/>
</dbReference>
<dbReference type="Pfam" id="PF10049">
    <property type="entry name" value="DUF2283"/>
    <property type="match status" value="1"/>
</dbReference>
<reference evidence="1" key="3">
    <citation type="journal article" date="2012" name="PLoS ONE">
        <title>A Deeply Branching Thermophilic Bacterium with an Ancient Acetyl-CoA Pathway Dominates a Subsurface Ecosystem.</title>
        <authorList>
            <person name="Takami H."/>
            <person name="Noguchi H."/>
            <person name="Takaki Y."/>
            <person name="Uchiyama I."/>
            <person name="Toyoda A."/>
            <person name="Nishi S."/>
            <person name="Chee G.-J."/>
            <person name="Arai W."/>
            <person name="Nunoura T."/>
            <person name="Itoh T."/>
            <person name="Hattori M."/>
            <person name="Takai K."/>
        </authorList>
    </citation>
    <scope>NUCLEOTIDE SEQUENCE</scope>
</reference>
<reference evidence="1 4" key="2">
    <citation type="journal article" date="2011" name="Nucleic Acids Res.">
        <title>Insights into the evolution of Archaea and eukaryotic protein modifier systems revealed by the genome of a novel archaeal group.</title>
        <authorList>
            <person name="Nunoura T."/>
            <person name="Takaki Y."/>
            <person name="Kakuta J."/>
            <person name="Nishi S."/>
            <person name="Sugahara J."/>
            <person name="Kazama H."/>
            <person name="Chee G."/>
            <person name="Hattori M."/>
            <person name="Kanai A."/>
            <person name="Atomi H."/>
            <person name="Takai K."/>
            <person name="Takami H."/>
        </authorList>
    </citation>
    <scope>NUCLEOTIDE SEQUENCE [LARGE SCALE GENOMIC DNA]</scope>
</reference>
<dbReference type="KEGG" id="csu:CSUB_C1184"/>
<accession>E6N3G2</accession>
<evidence type="ECO:0000313" key="3">
    <source>
        <dbReference type="EMBL" id="BAJ51036.1"/>
    </source>
</evidence>
<dbReference type="InterPro" id="IPR019270">
    <property type="entry name" value="DUF2283"/>
</dbReference>
<evidence type="ECO:0000313" key="2">
    <source>
        <dbReference type="EMBL" id="BAJ48261.1"/>
    </source>
</evidence>
<evidence type="ECO:0000313" key="1">
    <source>
        <dbReference type="EMBL" id="BAJ46868.1"/>
    </source>
</evidence>
<dbReference type="STRING" id="311458.CSUB_C1184"/>
<gene>
    <name evidence="3" type="ORF">CSUB_C1184</name>
    <name evidence="1" type="ORF">HGMM_F29F10C40</name>
    <name evidence="2" type="ORF">HGMM_F53A03C17</name>
</gene>
<protein>
    <recommendedName>
        <fullName evidence="5">DUF2283 domain-containing protein</fullName>
    </recommendedName>
</protein>
<evidence type="ECO:0000313" key="4">
    <source>
        <dbReference type="Proteomes" id="UP000008120"/>
    </source>
</evidence>
<reference evidence="1 4" key="1">
    <citation type="journal article" date="2005" name="Environ. Microbiol.">
        <title>Genetic and functional properties of uncultivated thermophilic crenarchaeotes from a subsurface gold mine as revealed by analysis of genome fragments.</title>
        <authorList>
            <person name="Nunoura T."/>
            <person name="Hirayama H."/>
            <person name="Takami H."/>
            <person name="Oida H."/>
            <person name="Nishi S."/>
            <person name="Shimamura S."/>
            <person name="Suzuki Y."/>
            <person name="Inagaki F."/>
            <person name="Takai K."/>
            <person name="Nealson K.H."/>
            <person name="Horikoshi K."/>
        </authorList>
    </citation>
    <scope>NUCLEOTIDE SEQUENCE [LARGE SCALE GENOMIC DNA]</scope>
</reference>
<dbReference type="BioCyc" id="CCAL311458:G131R-1195-MONOMER"/>
<organism evidence="1 4">
    <name type="scientific">Caldiarchaeum subterraneum</name>
    <dbReference type="NCBI Taxonomy" id="311458"/>
    <lineage>
        <taxon>Archaea</taxon>
        <taxon>Nitrososphaerota</taxon>
        <taxon>Candidatus Caldarchaeales</taxon>
        <taxon>Candidatus Caldarchaeaceae</taxon>
        <taxon>Candidatus Caldarchaeum</taxon>
    </lineage>
</organism>
<dbReference type="EMBL" id="AP011860">
    <property type="protein sequence ID" value="BAJ48261.1"/>
    <property type="molecule type" value="Genomic_DNA"/>
</dbReference>
<dbReference type="EMBL" id="AP011724">
    <property type="protein sequence ID" value="BAJ46868.1"/>
    <property type="molecule type" value="Genomic_DNA"/>
</dbReference>
<sequence>MDIVLKYDAKADILVIRIGEGNLRDEKLLDNDVVLGFDERGNIVRVEILDASKKGLLTALKSLAKEKKELLETILS</sequence>
<name>E6N3G2_CALS0</name>